<dbReference type="SUPFAM" id="SSF53901">
    <property type="entry name" value="Thiolase-like"/>
    <property type="match status" value="1"/>
</dbReference>
<dbReference type="Proteomes" id="UP000637002">
    <property type="component" value="Unassembled WGS sequence"/>
</dbReference>
<dbReference type="PANTHER" id="PTHR42870:SF2">
    <property type="entry name" value="LIPID-TRANSFER PROTEIN, PUTATIVE-RELATED"/>
    <property type="match status" value="1"/>
</dbReference>
<dbReference type="InterPro" id="IPR040771">
    <property type="entry name" value="TLP1_add_C"/>
</dbReference>
<dbReference type="InterPro" id="IPR016039">
    <property type="entry name" value="Thiolase-like"/>
</dbReference>
<dbReference type="InterPro" id="IPR055140">
    <property type="entry name" value="Thiolase_C_2"/>
</dbReference>
<evidence type="ECO:0000259" key="1">
    <source>
        <dbReference type="Pfam" id="PF18313"/>
    </source>
</evidence>
<evidence type="ECO:0000259" key="2">
    <source>
        <dbReference type="Pfam" id="PF22691"/>
    </source>
</evidence>
<evidence type="ECO:0000313" key="4">
    <source>
        <dbReference type="Proteomes" id="UP000637002"/>
    </source>
</evidence>
<proteinExistence type="predicted"/>
<accession>A0A916URS3</accession>
<dbReference type="RefSeq" id="WP_188611614.1">
    <property type="nucleotide sequence ID" value="NZ_BMGG01000009.1"/>
</dbReference>
<keyword evidence="4" id="KW-1185">Reference proteome</keyword>
<reference evidence="3" key="2">
    <citation type="submission" date="2020-09" db="EMBL/GenBank/DDBJ databases">
        <authorList>
            <person name="Sun Q."/>
            <person name="Zhou Y."/>
        </authorList>
    </citation>
    <scope>NUCLEOTIDE SEQUENCE</scope>
    <source>
        <strain evidence="3">CGMCC 1.12919</strain>
    </source>
</reference>
<gene>
    <name evidence="3" type="ORF">GCM10010994_47000</name>
</gene>
<dbReference type="Gene3D" id="2.40.50.840">
    <property type="match status" value="1"/>
</dbReference>
<sequence>MTTPSRSIDPTTPILVGCGDVTDMATPVEAGRSPFDLLAEAGRRALQDAGAAGLAASIDTVAMLRLFSDTSHRFKSNIGTSTNSPKSVANRLGLSASRHIYTWNGGNMPQYLVNGFAEQIAAGAMRAAMIVGGEALRTQRGVQLGGFEVSWAEDPGGEPEQAGDPRRGWSDCEDRHNMRAAITMYPLIENAIRGQRGRSMETHLKAMAKLFARFAAVAAANPYATRRAGYSAEALATIDGGNRWIGLPYPRLMVANAYIDQAAAVVMTSVGQARELGIPEHKWVFLHGCADGHDHWFLSDRTELGASPAIRAGAKRAFAMAGRTIEDVDFFDLYSCFPSAVEIACQEIGLSEDDPRGQTVTGGLPYFGGPGNSYVLNSISEMMRRVRGKPSSLGLVTANGNYITKHSFGLYSTEPTLGPWRREDPHVLQSELDRLPTVALTEAASGPARIETYTVMYGKSAPDYAVVMGRLDATGERFVANTPVDPAVLADLAARDSLGRPGHVAHADGRNTFTPA</sequence>
<dbReference type="AlphaFoldDB" id="A0A916URS3"/>
<evidence type="ECO:0000313" key="3">
    <source>
        <dbReference type="EMBL" id="GGC83713.1"/>
    </source>
</evidence>
<organism evidence="3 4">
    <name type="scientific">Chelatococcus reniformis</name>
    <dbReference type="NCBI Taxonomy" id="1494448"/>
    <lineage>
        <taxon>Bacteria</taxon>
        <taxon>Pseudomonadati</taxon>
        <taxon>Pseudomonadota</taxon>
        <taxon>Alphaproteobacteria</taxon>
        <taxon>Hyphomicrobiales</taxon>
        <taxon>Chelatococcaceae</taxon>
        <taxon>Chelatococcus</taxon>
    </lineage>
</organism>
<dbReference type="Gene3D" id="3.40.47.10">
    <property type="match status" value="1"/>
</dbReference>
<feature type="domain" description="Thiolase-like protein type 1 additional C-terminal" evidence="1">
    <location>
        <begin position="428"/>
        <end position="506"/>
    </location>
</feature>
<dbReference type="EMBL" id="BMGG01000009">
    <property type="protein sequence ID" value="GGC83713.1"/>
    <property type="molecule type" value="Genomic_DNA"/>
</dbReference>
<comment type="caution">
    <text evidence="3">The sequence shown here is derived from an EMBL/GenBank/DDBJ whole genome shotgun (WGS) entry which is preliminary data.</text>
</comment>
<dbReference type="GO" id="GO:0016746">
    <property type="term" value="F:acyltransferase activity"/>
    <property type="evidence" value="ECO:0007669"/>
    <property type="project" value="InterPro"/>
</dbReference>
<dbReference type="Pfam" id="PF22691">
    <property type="entry name" value="Thiolase_C_1"/>
    <property type="match status" value="1"/>
</dbReference>
<dbReference type="PANTHER" id="PTHR42870">
    <property type="entry name" value="ACETYL-COA C-ACETYLTRANSFERASE"/>
    <property type="match status" value="1"/>
</dbReference>
<feature type="domain" description="Thiolase C-terminal" evidence="2">
    <location>
        <begin position="291"/>
        <end position="366"/>
    </location>
</feature>
<protein>
    <submittedName>
        <fullName evidence="3">Acetyl-CoA acetyltransferase</fullName>
    </submittedName>
</protein>
<name>A0A916URS3_9HYPH</name>
<dbReference type="Pfam" id="PF18313">
    <property type="entry name" value="TLP1_add_C"/>
    <property type="match status" value="1"/>
</dbReference>
<reference evidence="3" key="1">
    <citation type="journal article" date="2014" name="Int. J. Syst. Evol. Microbiol.">
        <title>Complete genome sequence of Corynebacterium casei LMG S-19264T (=DSM 44701T), isolated from a smear-ripened cheese.</title>
        <authorList>
            <consortium name="US DOE Joint Genome Institute (JGI-PGF)"/>
            <person name="Walter F."/>
            <person name="Albersmeier A."/>
            <person name="Kalinowski J."/>
            <person name="Ruckert C."/>
        </authorList>
    </citation>
    <scope>NUCLEOTIDE SEQUENCE</scope>
    <source>
        <strain evidence="3">CGMCC 1.12919</strain>
    </source>
</reference>